<feature type="non-terminal residue" evidence="2">
    <location>
        <position position="1"/>
    </location>
</feature>
<feature type="compositionally biased region" description="Basic and acidic residues" evidence="1">
    <location>
        <begin position="1063"/>
        <end position="1081"/>
    </location>
</feature>
<feature type="region of interest" description="Disordered" evidence="1">
    <location>
        <begin position="875"/>
        <end position="899"/>
    </location>
</feature>
<feature type="compositionally biased region" description="Acidic residues" evidence="1">
    <location>
        <begin position="1087"/>
        <end position="1098"/>
    </location>
</feature>
<feature type="region of interest" description="Disordered" evidence="1">
    <location>
        <begin position="557"/>
        <end position="596"/>
    </location>
</feature>
<evidence type="ECO:0000313" key="2">
    <source>
        <dbReference type="EMBL" id="CEK82199.1"/>
    </source>
</evidence>
<protein>
    <submittedName>
        <fullName evidence="2">Uncharacterized protein</fullName>
    </submittedName>
</protein>
<feature type="region of interest" description="Disordered" evidence="1">
    <location>
        <begin position="95"/>
        <end position="116"/>
    </location>
</feature>
<feature type="compositionally biased region" description="Basic residues" evidence="1">
    <location>
        <begin position="423"/>
        <end position="445"/>
    </location>
</feature>
<dbReference type="AlphaFoldDB" id="A0A0B7AMC7"/>
<name>A0A0B7AMC7_9EUPU</name>
<feature type="region of interest" description="Disordered" evidence="1">
    <location>
        <begin position="1054"/>
        <end position="1126"/>
    </location>
</feature>
<evidence type="ECO:0000256" key="1">
    <source>
        <dbReference type="SAM" id="MobiDB-lite"/>
    </source>
</evidence>
<feature type="compositionally biased region" description="Low complexity" evidence="1">
    <location>
        <begin position="101"/>
        <end position="112"/>
    </location>
</feature>
<feature type="compositionally biased region" description="Basic and acidic residues" evidence="1">
    <location>
        <begin position="563"/>
        <end position="585"/>
    </location>
</feature>
<reference evidence="2" key="1">
    <citation type="submission" date="2014-12" db="EMBL/GenBank/DDBJ databases">
        <title>Insight into the proteome of Arion vulgaris.</title>
        <authorList>
            <person name="Aradska J."/>
            <person name="Bulat T."/>
            <person name="Smidak R."/>
            <person name="Sarate P."/>
            <person name="Gangsoo J."/>
            <person name="Sialana F."/>
            <person name="Bilban M."/>
            <person name="Lubec G."/>
        </authorList>
    </citation>
    <scope>NUCLEOTIDE SEQUENCE</scope>
    <source>
        <tissue evidence="2">Skin</tissue>
    </source>
</reference>
<feature type="compositionally biased region" description="Polar residues" evidence="1">
    <location>
        <begin position="384"/>
        <end position="396"/>
    </location>
</feature>
<sequence>KDTKQTSENVSYQVNSGNDNEDKNDMTGSLKSLDNSCSPLALLGYRVESSTETSQAMNLSEKGQQGRSGCLVSKALGNVIVGSKHKINQAIARVEPEPDKTSSINRSSISTRACSSEDTVENRNAITELITTQHKIGNVKNDVQQKKAPISLVSSKPACVETLPSTQPRYIYSEKFSEKSGQLESPGTTRKHLSAHVALGSVVALPSRALPSSPGKEIASDVNSSHLAHAQPAIPHPGHELWNVSQQKPIANVEDKIKLLPLRYSSTRTTSNITSITDTLSDSNNTLQNSSQAEATKKVFSLKKINSNVLTINQGHSFRVLNSKCVNSVCPEKEEQIQFDSSRDYQSCETNTNTNANERVTYLLTSAENKTSCQEQERPYFDESTLQESQQQTCLNSDDETLPVLKQPVSEVISQMINLSKRQQQHHKDHHQHHRHQQQRRRHHQTNSPTPHYNIKQATPTVAIVTRPNYEQSCQTLEKKTVTAEGHLPISVTHDVCLSRSQEIQTDSYTTADKSLDSSSLGRTIMSSEMSTTGKSVFSTTQTSDFKLKKDKITGMVDSDESELSKKSLDSDQAQKRTHTDDSRTTKQVPPPSPTVMHQMIDEIQEEVEESEDDIKNKDAVKNTKKEHEIKQFTEIIYKRLSDLLGSQSKDDNNADDDENDTDTFDYENKAAKTSTVKLRRDSLSATSDDAMSHFETNTDIPTSISASNLAKVLTVETSSSLSTTTSSDSDIDEMHRRFQAFQGVDQNDSFENIERYIMDKVEKDASVFRETDTDRLKPEVGQTPTSRVYHSDDDVATGRGIPDYYDDRPLWTRRQKPPGELSATMLAIRWRERRERWLKKRRRNRTDLMSTGSSDTGSENCLPRDYQLIREHSDYFDNENHDNRTTQRKDMGSGILTSPKYTKPILPFFDRSRNRSPVGDTAKYITERAQSLDQHKQRHDNTSNNSSNTNQMTCTQHADNSNNIGVYKKLEHVENTEHTQKEGESNRLSTNVNRIVPTIEDTFQELISVQNILVGMQDLKQTDSDISGRKYLPLTKENVRFIREYDKDGYLAGSGRRSRLSATDRTESDLDLYSEMRDDASSDSEVYADDEGDDDGLETYATAEDDHGATGRSSSSGGRGNRHNRDLSISLEDELDKPVVHSCTFYNSNTQRELSCDITECRPPAIETTTTQRSTSIVRPTTSHPVANSDDEFWTGGTIVDEDYPQLESAANAVSSTFQNARDQMHDIQYHLQALRRQMEVMQDDLTHISITLSPNTSKNELAKNDTHL</sequence>
<feature type="compositionally biased region" description="Polar residues" evidence="1">
    <location>
        <begin position="1"/>
        <end position="18"/>
    </location>
</feature>
<gene>
    <name evidence="2" type="primary">ORF130151</name>
</gene>
<feature type="region of interest" description="Disordered" evidence="1">
    <location>
        <begin position="647"/>
        <end position="668"/>
    </location>
</feature>
<feature type="region of interest" description="Disordered" evidence="1">
    <location>
        <begin position="1"/>
        <end position="32"/>
    </location>
</feature>
<organism evidence="2">
    <name type="scientific">Arion vulgaris</name>
    <dbReference type="NCBI Taxonomy" id="1028688"/>
    <lineage>
        <taxon>Eukaryota</taxon>
        <taxon>Metazoa</taxon>
        <taxon>Spiralia</taxon>
        <taxon>Lophotrochozoa</taxon>
        <taxon>Mollusca</taxon>
        <taxon>Gastropoda</taxon>
        <taxon>Heterobranchia</taxon>
        <taxon>Euthyneura</taxon>
        <taxon>Panpulmonata</taxon>
        <taxon>Eupulmonata</taxon>
        <taxon>Stylommatophora</taxon>
        <taxon>Helicina</taxon>
        <taxon>Arionoidea</taxon>
        <taxon>Arionidae</taxon>
        <taxon>Arion</taxon>
    </lineage>
</organism>
<feature type="region of interest" description="Disordered" evidence="1">
    <location>
        <begin position="930"/>
        <end position="961"/>
    </location>
</feature>
<feature type="compositionally biased region" description="Polar residues" evidence="1">
    <location>
        <begin position="952"/>
        <end position="961"/>
    </location>
</feature>
<proteinExistence type="predicted"/>
<feature type="region of interest" description="Disordered" evidence="1">
    <location>
        <begin position="420"/>
        <end position="454"/>
    </location>
</feature>
<accession>A0A0B7AMC7</accession>
<feature type="compositionally biased region" description="Acidic residues" evidence="1">
    <location>
        <begin position="654"/>
        <end position="666"/>
    </location>
</feature>
<dbReference type="EMBL" id="HACG01035334">
    <property type="protein sequence ID" value="CEK82199.1"/>
    <property type="molecule type" value="Transcribed_RNA"/>
</dbReference>
<feature type="region of interest" description="Disordered" evidence="1">
    <location>
        <begin position="373"/>
        <end position="398"/>
    </location>
</feature>
<feature type="compositionally biased region" description="Basic and acidic residues" evidence="1">
    <location>
        <begin position="875"/>
        <end position="892"/>
    </location>
</feature>